<sequence length="189" mass="20686">MSADRSILSAIRSPECSLAVWQRTPLAKARELPLEALENIRFNAPLFDYRRYLSRAVGDSEWPAGTDWLVDDVADLAATFAEIMQVDALETRLEIVVTNACRRFHADYVSARLITTYAGQGTQWLERDEAARVAGGLEPARVDQLSAGDVGVFKGKLGDGAPAIHRSPPIAGTGERRLLLVINPVDIDV</sequence>
<dbReference type="RefSeq" id="WP_047007482.1">
    <property type="nucleotide sequence ID" value="NZ_CP018097.1"/>
</dbReference>
<evidence type="ECO:0008006" key="3">
    <source>
        <dbReference type="Google" id="ProtNLM"/>
    </source>
</evidence>
<gene>
    <name evidence="1" type="ORF">AAW01_12080</name>
</gene>
<protein>
    <recommendedName>
        <fullName evidence="3">DUF1826 domain-containing protein</fullName>
    </recommendedName>
</protein>
<dbReference type="STRING" id="502682.BMF35_a1411"/>
<proteinExistence type="predicted"/>
<reference evidence="1 2" key="1">
    <citation type="submission" date="2015-04" db="EMBL/GenBank/DDBJ databases">
        <title>The draft genome sequence of Erythrobacr gangjinensis K7-2.</title>
        <authorList>
            <person name="Zhuang L."/>
            <person name="Liu Y."/>
            <person name="Shao Z."/>
        </authorList>
    </citation>
    <scope>NUCLEOTIDE SEQUENCE [LARGE SCALE GENOMIC DNA]</scope>
    <source>
        <strain evidence="1 2">K7-2</strain>
    </source>
</reference>
<comment type="caution">
    <text evidence="1">The sequence shown here is derived from an EMBL/GenBank/DDBJ whole genome shotgun (WGS) entry which is preliminary data.</text>
</comment>
<dbReference type="InterPro" id="IPR014955">
    <property type="entry name" value="DUF1826"/>
</dbReference>
<organism evidence="1 2">
    <name type="scientific">Aurantiacibacter gangjinensis</name>
    <dbReference type="NCBI Taxonomy" id="502682"/>
    <lineage>
        <taxon>Bacteria</taxon>
        <taxon>Pseudomonadati</taxon>
        <taxon>Pseudomonadota</taxon>
        <taxon>Alphaproteobacteria</taxon>
        <taxon>Sphingomonadales</taxon>
        <taxon>Erythrobacteraceae</taxon>
        <taxon>Aurantiacibacter</taxon>
    </lineage>
</organism>
<dbReference type="EMBL" id="LBHC01000002">
    <property type="protein sequence ID" value="KLE32135.1"/>
    <property type="molecule type" value="Genomic_DNA"/>
</dbReference>
<dbReference type="OrthoDB" id="5342505at2"/>
<evidence type="ECO:0000313" key="1">
    <source>
        <dbReference type="EMBL" id="KLE32135.1"/>
    </source>
</evidence>
<name>A0A0G9MN77_9SPHN</name>
<dbReference type="PATRIC" id="fig|502682.8.peg.2463"/>
<dbReference type="AlphaFoldDB" id="A0A0G9MN77"/>
<keyword evidence="2" id="KW-1185">Reference proteome</keyword>
<dbReference type="Proteomes" id="UP000053070">
    <property type="component" value="Unassembled WGS sequence"/>
</dbReference>
<dbReference type="Pfam" id="PF08856">
    <property type="entry name" value="DUF1826"/>
    <property type="match status" value="1"/>
</dbReference>
<evidence type="ECO:0000313" key="2">
    <source>
        <dbReference type="Proteomes" id="UP000053070"/>
    </source>
</evidence>
<accession>A0A0G9MN77</accession>